<evidence type="ECO:0000313" key="4">
    <source>
        <dbReference type="EMBL" id="AEG60608.1"/>
    </source>
</evidence>
<gene>
    <name evidence="4" type="ordered locus">Desru_2366</name>
</gene>
<reference evidence="4 5" key="2">
    <citation type="journal article" date="2012" name="Stand. Genomic Sci.">
        <title>Complete genome sequence of the sulfate-reducing firmicute Desulfotomaculum ruminis type strain (DL(T)).</title>
        <authorList>
            <person name="Spring S."/>
            <person name="Visser M."/>
            <person name="Lu M."/>
            <person name="Copeland A."/>
            <person name="Lapidus A."/>
            <person name="Lucas S."/>
            <person name="Cheng J.F."/>
            <person name="Han C."/>
            <person name="Tapia R."/>
            <person name="Goodwin L.A."/>
            <person name="Pitluck S."/>
            <person name="Ivanova N."/>
            <person name="Land M."/>
            <person name="Hauser L."/>
            <person name="Larimer F."/>
            <person name="Rohde M."/>
            <person name="Goker M."/>
            <person name="Detter J.C."/>
            <person name="Kyrpides N.C."/>
            <person name="Woyke T."/>
            <person name="Schaap P.J."/>
            <person name="Plugge C.M."/>
            <person name="Muyzer G."/>
            <person name="Kuever J."/>
            <person name="Pereira I.A."/>
            <person name="Parshina S.N."/>
            <person name="Bernier-Latmani R."/>
            <person name="Stams A.J."/>
            <person name="Klenk H.P."/>
        </authorList>
    </citation>
    <scope>NUCLEOTIDE SEQUENCE [LARGE SCALE GENOMIC DNA]</scope>
    <source>
        <strain evidence="5">ATCC 23193 / DSM 2154 / NCIB 8452 / DL</strain>
    </source>
</reference>
<dbReference type="Pfam" id="PF01924">
    <property type="entry name" value="HypD"/>
    <property type="match status" value="1"/>
</dbReference>
<dbReference type="HOGENOM" id="CLU_048562_1_0_9"/>
<dbReference type="eggNOG" id="COG0409">
    <property type="taxonomic scope" value="Bacteria"/>
</dbReference>
<dbReference type="Proteomes" id="UP000009234">
    <property type="component" value="Chromosome"/>
</dbReference>
<dbReference type="STRING" id="696281.Desru_2366"/>
<dbReference type="PANTHER" id="PTHR30149">
    <property type="entry name" value="HYDROGENASE PROTEIN ASSEMBLY PROTEIN HYPD"/>
    <property type="match status" value="1"/>
</dbReference>
<keyword evidence="5" id="KW-1185">Reference proteome</keyword>
<dbReference type="KEGG" id="dru:Desru_2366"/>
<dbReference type="Gene3D" id="6.10.20.100">
    <property type="match status" value="1"/>
</dbReference>
<dbReference type="InterPro" id="IPR002780">
    <property type="entry name" value="Hyd_form_HypD"/>
</dbReference>
<dbReference type="EMBL" id="CP002780">
    <property type="protein sequence ID" value="AEG60608.1"/>
    <property type="molecule type" value="Genomic_DNA"/>
</dbReference>
<protein>
    <submittedName>
        <fullName evidence="4">Hydrogenase expression/formation protein HypD</fullName>
    </submittedName>
</protein>
<dbReference type="InterPro" id="IPR042244">
    <property type="entry name" value="HypD_2_sf"/>
</dbReference>
<keyword evidence="3" id="KW-0408">Iron</keyword>
<dbReference type="PIRSF" id="PIRSF005622">
    <property type="entry name" value="Hydrgn_mat_hypD"/>
    <property type="match status" value="1"/>
</dbReference>
<dbReference type="OrthoDB" id="9770424at2"/>
<dbReference type="PANTHER" id="PTHR30149:SF0">
    <property type="entry name" value="HYDROGENASE MATURATION FACTOR HYPD"/>
    <property type="match status" value="1"/>
</dbReference>
<accession>F6DME1</accession>
<dbReference type="Gene3D" id="3.40.50.11740">
    <property type="entry name" value="HypD, alpha/beta domain 2"/>
    <property type="match status" value="2"/>
</dbReference>
<dbReference type="InterPro" id="IPR042243">
    <property type="entry name" value="HypD_1"/>
</dbReference>
<dbReference type="GO" id="GO:0051539">
    <property type="term" value="F:4 iron, 4 sulfur cluster binding"/>
    <property type="evidence" value="ECO:0007669"/>
    <property type="project" value="TreeGrafter"/>
</dbReference>
<dbReference type="NCBIfam" id="TIGR00075">
    <property type="entry name" value="hypD"/>
    <property type="match status" value="1"/>
</dbReference>
<evidence type="ECO:0000313" key="5">
    <source>
        <dbReference type="Proteomes" id="UP000009234"/>
    </source>
</evidence>
<dbReference type="GO" id="GO:0051604">
    <property type="term" value="P:protein maturation"/>
    <property type="evidence" value="ECO:0007669"/>
    <property type="project" value="TreeGrafter"/>
</dbReference>
<evidence type="ECO:0000256" key="1">
    <source>
        <dbReference type="ARBA" id="ARBA00007888"/>
    </source>
</evidence>
<sequence>MGQRAEYREREKIDQLVKLIEKISGGRSLTVMEVCGTHAVAVFRHGLKSILPPNIRLVSGPGCPVCVTPVSAIDQAVVYARQPDTILATYGDMMKIPGSQSSLLEEKAKGCDVRIVLSAMDPLQLAADHPQKRVIFWAAGFETTAPTVAAAILMAEKMRLKNFYLYSLCKQMPPVLHALVAGGEVNIDGILCPGHVSAVAGTEIYQFLPRDFALPCVVAGFEAADILESIALLAAQIIRKKPRVINQYLRAVRPEGNPKALKTLYSVFEPADTEWRGLGTIPRSGLKLREKYRFYDAQAAFPMAAVSSRERPGCLCGRILRGLNTPGDCSLFAVSCTPDNPAGPCMVSSEGTCATHLKYRGVI</sequence>
<evidence type="ECO:0000256" key="3">
    <source>
        <dbReference type="ARBA" id="ARBA00023004"/>
    </source>
</evidence>
<comment type="similarity">
    <text evidence="1">Belongs to the HypD family.</text>
</comment>
<reference evidence="5" key="1">
    <citation type="submission" date="2011-05" db="EMBL/GenBank/DDBJ databases">
        <title>Complete sequence of Desulfotomaculum ruminis DSM 2154.</title>
        <authorList>
            <person name="Lucas S."/>
            <person name="Copeland A."/>
            <person name="Lapidus A."/>
            <person name="Cheng J.-F."/>
            <person name="Goodwin L."/>
            <person name="Pitluck S."/>
            <person name="Lu M."/>
            <person name="Detter J.C."/>
            <person name="Han C."/>
            <person name="Tapia R."/>
            <person name="Land M."/>
            <person name="Hauser L."/>
            <person name="Kyrpides N."/>
            <person name="Ivanova N."/>
            <person name="Mikhailova N."/>
            <person name="Pagani I."/>
            <person name="Stams A.J.M."/>
            <person name="Plugge C.M."/>
            <person name="Muyzer G."/>
            <person name="Kuever J."/>
            <person name="Parshina S.N."/>
            <person name="Ivanova A.E."/>
            <person name="Nazina T.N."/>
            <person name="Brambilla E."/>
            <person name="Spring S."/>
            <person name="Klenk H.-P."/>
            <person name="Woyke T."/>
        </authorList>
    </citation>
    <scope>NUCLEOTIDE SEQUENCE [LARGE SCALE GENOMIC DNA]</scope>
    <source>
        <strain evidence="5">ATCC 23193 / DSM 2154 / NCIB 8452 / DL</strain>
    </source>
</reference>
<proteinExistence type="inferred from homology"/>
<dbReference type="RefSeq" id="WP_013842364.1">
    <property type="nucleotide sequence ID" value="NC_015589.1"/>
</dbReference>
<dbReference type="AlphaFoldDB" id="F6DME1"/>
<dbReference type="GO" id="GO:0070025">
    <property type="term" value="F:carbon monoxide binding"/>
    <property type="evidence" value="ECO:0007669"/>
    <property type="project" value="TreeGrafter"/>
</dbReference>
<organism evidence="4 5">
    <name type="scientific">Desulforamulus ruminis (strain ATCC 23193 / DSM 2154 / NCIMB 8452 / DL)</name>
    <name type="common">Desulfotomaculum ruminis</name>
    <dbReference type="NCBI Taxonomy" id="696281"/>
    <lineage>
        <taxon>Bacteria</taxon>
        <taxon>Bacillati</taxon>
        <taxon>Bacillota</taxon>
        <taxon>Clostridia</taxon>
        <taxon>Eubacteriales</taxon>
        <taxon>Peptococcaceae</taxon>
        <taxon>Desulforamulus</taxon>
    </lineage>
</organism>
<name>F6DME1_DESRL</name>
<evidence type="ECO:0000256" key="2">
    <source>
        <dbReference type="ARBA" id="ARBA00022723"/>
    </source>
</evidence>
<dbReference type="GO" id="GO:0005506">
    <property type="term" value="F:iron ion binding"/>
    <property type="evidence" value="ECO:0007669"/>
    <property type="project" value="TreeGrafter"/>
</dbReference>
<keyword evidence="2" id="KW-0479">Metal-binding</keyword>